<organism evidence="3 4">
    <name type="scientific">Rhodococcus chondri</name>
    <dbReference type="NCBI Taxonomy" id="3065941"/>
    <lineage>
        <taxon>Bacteria</taxon>
        <taxon>Bacillati</taxon>
        <taxon>Actinomycetota</taxon>
        <taxon>Actinomycetes</taxon>
        <taxon>Mycobacteriales</taxon>
        <taxon>Nocardiaceae</taxon>
        <taxon>Rhodococcus</taxon>
    </lineage>
</organism>
<feature type="chain" id="PRO_5047416893" evidence="2">
    <location>
        <begin position="23"/>
        <end position="204"/>
    </location>
</feature>
<feature type="compositionally biased region" description="Low complexity" evidence="1">
    <location>
        <begin position="45"/>
        <end position="86"/>
    </location>
</feature>
<dbReference type="EMBL" id="JAUZMZ010000130">
    <property type="protein sequence ID" value="MEE2034237.1"/>
    <property type="molecule type" value="Genomic_DNA"/>
</dbReference>
<reference evidence="3 4" key="1">
    <citation type="submission" date="2023-08" db="EMBL/GenBank/DDBJ databases">
        <authorList>
            <person name="Girao M."/>
            <person name="Carvalho M.F."/>
        </authorList>
    </citation>
    <scope>NUCLEOTIDE SEQUENCE [LARGE SCALE GENOMIC DNA]</scope>
    <source>
        <strain evidence="3 4">CC-R104</strain>
    </source>
</reference>
<dbReference type="RefSeq" id="WP_330153611.1">
    <property type="nucleotide sequence ID" value="NZ_JAUZMZ010000130.1"/>
</dbReference>
<evidence type="ECO:0000256" key="1">
    <source>
        <dbReference type="SAM" id="MobiDB-lite"/>
    </source>
</evidence>
<evidence type="ECO:0000313" key="4">
    <source>
        <dbReference type="Proteomes" id="UP001331936"/>
    </source>
</evidence>
<evidence type="ECO:0000256" key="2">
    <source>
        <dbReference type="SAM" id="SignalP"/>
    </source>
</evidence>
<feature type="signal peptide" evidence="2">
    <location>
        <begin position="1"/>
        <end position="22"/>
    </location>
</feature>
<comment type="caution">
    <text evidence="3">The sequence shown here is derived from an EMBL/GenBank/DDBJ whole genome shotgun (WGS) entry which is preliminary data.</text>
</comment>
<keyword evidence="2" id="KW-0732">Signal</keyword>
<feature type="region of interest" description="Disordered" evidence="1">
    <location>
        <begin position="45"/>
        <end position="96"/>
    </location>
</feature>
<dbReference type="PROSITE" id="PS51257">
    <property type="entry name" value="PROKAR_LIPOPROTEIN"/>
    <property type="match status" value="1"/>
</dbReference>
<name>A0ABU7JWT6_9NOCA</name>
<dbReference type="Pfam" id="PF08310">
    <property type="entry name" value="LGFP"/>
    <property type="match status" value="2"/>
</dbReference>
<accession>A0ABU7JWT6</accession>
<dbReference type="InterPro" id="IPR013207">
    <property type="entry name" value="LGFP"/>
</dbReference>
<gene>
    <name evidence="3" type="ORF">Q8814_19320</name>
</gene>
<dbReference type="Proteomes" id="UP001331936">
    <property type="component" value="Unassembled WGS sequence"/>
</dbReference>
<protein>
    <submittedName>
        <fullName evidence="3">Esterase</fullName>
    </submittedName>
</protein>
<proteinExistence type="predicted"/>
<sequence length="204" mass="20442">MKRISRRPAAMAAAIAAVGLIAAGCGDDSSVEDSVASATSAVESAAESVVSEVQTADETTGAESTTGAEETTGTETTGTEPAEGQTSAVPGPGGEEVELSGQILAKYNEVGGATSPLGAATGDQEEVGDGQVAEFDGGIIAWSPDTDAHIVWGEIRAAWEDAGGAGGDLGFPISDERPIEGGFQSDFQNGSITFVDGQTEVMQN</sequence>
<evidence type="ECO:0000313" key="3">
    <source>
        <dbReference type="EMBL" id="MEE2034237.1"/>
    </source>
</evidence>
<keyword evidence="4" id="KW-1185">Reference proteome</keyword>